<keyword evidence="3" id="KW-1185">Reference proteome</keyword>
<dbReference type="EMBL" id="AWXU01000021">
    <property type="protein sequence ID" value="KFN50257.1"/>
    <property type="molecule type" value="Genomic_DNA"/>
</dbReference>
<accession>A0A091BFC6</accession>
<name>A0A091BFC6_9GAMM</name>
<evidence type="ECO:0000313" key="2">
    <source>
        <dbReference type="EMBL" id="KFN50257.1"/>
    </source>
</evidence>
<feature type="region of interest" description="Disordered" evidence="1">
    <location>
        <begin position="14"/>
        <end position="50"/>
    </location>
</feature>
<organism evidence="2 3">
    <name type="scientific">Arenimonas composti TR7-09 = DSM 18010</name>
    <dbReference type="NCBI Taxonomy" id="1121013"/>
    <lineage>
        <taxon>Bacteria</taxon>
        <taxon>Pseudomonadati</taxon>
        <taxon>Pseudomonadota</taxon>
        <taxon>Gammaproteobacteria</taxon>
        <taxon>Lysobacterales</taxon>
        <taxon>Lysobacteraceae</taxon>
        <taxon>Arenimonas</taxon>
    </lineage>
</organism>
<protein>
    <recommendedName>
        <fullName evidence="4">PepSY domain-containing protein</fullName>
    </recommendedName>
</protein>
<dbReference type="AlphaFoldDB" id="A0A091BFC6"/>
<dbReference type="Proteomes" id="UP000029391">
    <property type="component" value="Unassembled WGS sequence"/>
</dbReference>
<gene>
    <name evidence="2" type="ORF">P873_07825</name>
</gene>
<comment type="caution">
    <text evidence="2">The sequence shown here is derived from an EMBL/GenBank/DDBJ whole genome shotgun (WGS) entry which is preliminary data.</text>
</comment>
<proteinExistence type="predicted"/>
<evidence type="ECO:0008006" key="4">
    <source>
        <dbReference type="Google" id="ProtNLM"/>
    </source>
</evidence>
<evidence type="ECO:0000313" key="3">
    <source>
        <dbReference type="Proteomes" id="UP000029391"/>
    </source>
</evidence>
<reference evidence="2 3" key="1">
    <citation type="submission" date="2013-09" db="EMBL/GenBank/DDBJ databases">
        <title>Genome sequencing of Arenimonas composti.</title>
        <authorList>
            <person name="Chen F."/>
            <person name="Wang G."/>
        </authorList>
    </citation>
    <scope>NUCLEOTIDE SEQUENCE [LARGE SCALE GENOMIC DNA]</scope>
    <source>
        <strain evidence="2 3">TR7-09</strain>
    </source>
</reference>
<feature type="region of interest" description="Disordered" evidence="1">
    <location>
        <begin position="67"/>
        <end position="139"/>
    </location>
</feature>
<sequence length="139" mass="16237">MFCALALAPLTVAAQQRGDRGSRDEAADRVRQVERAGGRVLQAEPMQRGGREVYRIKVLTPDGRVRVIDEDRGPGRRERPELTDRRREFRNDQGAEAARERQQRVEAERRERQREQSRERDDRREDRFDRGGGRGRRGD</sequence>
<feature type="compositionally biased region" description="Basic and acidic residues" evidence="1">
    <location>
        <begin position="17"/>
        <end position="37"/>
    </location>
</feature>
<dbReference type="STRING" id="1121013.GCA_000426365_01761"/>
<evidence type="ECO:0000256" key="1">
    <source>
        <dbReference type="SAM" id="MobiDB-lite"/>
    </source>
</evidence>